<dbReference type="InterPro" id="IPR050490">
    <property type="entry name" value="Bact_solute-bd_prot1"/>
</dbReference>
<organism evidence="7 8">
    <name type="scientific">Conexibacter stalactiti</name>
    <dbReference type="NCBI Taxonomy" id="1940611"/>
    <lineage>
        <taxon>Bacteria</taxon>
        <taxon>Bacillati</taxon>
        <taxon>Actinomycetota</taxon>
        <taxon>Thermoleophilia</taxon>
        <taxon>Solirubrobacterales</taxon>
        <taxon>Conexibacteraceae</taxon>
        <taxon>Conexibacter</taxon>
    </lineage>
</organism>
<evidence type="ECO:0000256" key="6">
    <source>
        <dbReference type="SAM" id="SignalP"/>
    </source>
</evidence>
<evidence type="ECO:0000256" key="5">
    <source>
        <dbReference type="ARBA" id="ARBA00023288"/>
    </source>
</evidence>
<evidence type="ECO:0000313" key="7">
    <source>
        <dbReference type="EMBL" id="MDW5595046.1"/>
    </source>
</evidence>
<dbReference type="RefSeq" id="WP_318597380.1">
    <property type="nucleotide sequence ID" value="NZ_JAWSTH010000026.1"/>
</dbReference>
<evidence type="ECO:0000256" key="1">
    <source>
        <dbReference type="ARBA" id="ARBA00022475"/>
    </source>
</evidence>
<feature type="chain" id="PRO_5047180086" evidence="6">
    <location>
        <begin position="29"/>
        <end position="480"/>
    </location>
</feature>
<keyword evidence="5" id="KW-0449">Lipoprotein</keyword>
<dbReference type="SUPFAM" id="SSF53850">
    <property type="entry name" value="Periplasmic binding protein-like II"/>
    <property type="match status" value="1"/>
</dbReference>
<evidence type="ECO:0000256" key="3">
    <source>
        <dbReference type="ARBA" id="ARBA00023136"/>
    </source>
</evidence>
<protein>
    <submittedName>
        <fullName evidence="7">Extracellular solute-binding protein</fullName>
    </submittedName>
</protein>
<keyword evidence="3" id="KW-0472">Membrane</keyword>
<feature type="signal peptide" evidence="6">
    <location>
        <begin position="1"/>
        <end position="28"/>
    </location>
</feature>
<dbReference type="InterPro" id="IPR006059">
    <property type="entry name" value="SBP"/>
</dbReference>
<accession>A0ABU4HP24</accession>
<proteinExistence type="predicted"/>
<comment type="caution">
    <text evidence="7">The sequence shown here is derived from an EMBL/GenBank/DDBJ whole genome shotgun (WGS) entry which is preliminary data.</text>
</comment>
<sequence length="480" mass="50066">MAGMTDGRGRLRARTRAAALLAAGAVMALGAAGCGSSDDGGSSGSGDAGGSGGKSLTMWTFKQSNVPGLEAAAAAWGRRTGNTLRVQVYTPDDAYATKVRAAANTRDLPDIVSAHSASEEWQFAAAGVLDDITDEFDQAWQDELYPSAVSATSLTEERIRASEANSSTSLAGLEPGHFYAVPYLSGSAGFVFARKSALRRAGVDVSKPPATYEEMVSAIEKTRASLGEAGGIATGLKIPQTGYYWLFRPMSFGFLGRADFLGRQGRDPSVAWNSPKSVETLSLYDRLTPLWVPGVLALGIDEADQKFADGSATWDVGGTYTLSFLLDQGMDLDDVMVFPVPPPAGGAYDQTKLAPAPLVSAGVASTSENRAEAIDFLRFLSSREGAMLFGEGANDIPATDLGDATASWNPALREMFAALSPPGEDVLDVNDFSADPGAGSGPVTAASADVLNKIVAGKATPQQAGDELAEMYEKAWAAQK</sequence>
<keyword evidence="8" id="KW-1185">Reference proteome</keyword>
<dbReference type="Pfam" id="PF01547">
    <property type="entry name" value="SBP_bac_1"/>
    <property type="match status" value="1"/>
</dbReference>
<dbReference type="PANTHER" id="PTHR43649">
    <property type="entry name" value="ARABINOSE-BINDING PROTEIN-RELATED"/>
    <property type="match status" value="1"/>
</dbReference>
<gene>
    <name evidence="7" type="ORF">R7226_11895</name>
</gene>
<keyword evidence="4" id="KW-0564">Palmitate</keyword>
<dbReference type="EMBL" id="JAWSTH010000026">
    <property type="protein sequence ID" value="MDW5595046.1"/>
    <property type="molecule type" value="Genomic_DNA"/>
</dbReference>
<dbReference type="Gene3D" id="3.40.190.10">
    <property type="entry name" value="Periplasmic binding protein-like II"/>
    <property type="match status" value="1"/>
</dbReference>
<reference evidence="7 8" key="2">
    <citation type="submission" date="2023-10" db="EMBL/GenBank/DDBJ databases">
        <authorList>
            <person name="Han X.F."/>
        </authorList>
    </citation>
    <scope>NUCLEOTIDE SEQUENCE [LARGE SCALE GENOMIC DNA]</scope>
    <source>
        <strain evidence="7 8">KCTC 39840</strain>
    </source>
</reference>
<evidence type="ECO:0000256" key="4">
    <source>
        <dbReference type="ARBA" id="ARBA00023139"/>
    </source>
</evidence>
<name>A0ABU4HP24_9ACTN</name>
<evidence type="ECO:0000256" key="2">
    <source>
        <dbReference type="ARBA" id="ARBA00022729"/>
    </source>
</evidence>
<keyword evidence="1" id="KW-1003">Cell membrane</keyword>
<evidence type="ECO:0000313" key="8">
    <source>
        <dbReference type="Proteomes" id="UP001284601"/>
    </source>
</evidence>
<dbReference type="PANTHER" id="PTHR43649:SF33">
    <property type="entry name" value="POLYGALACTURONAN_RHAMNOGALACTURONAN-BINDING PROTEIN YTCQ"/>
    <property type="match status" value="1"/>
</dbReference>
<dbReference type="Proteomes" id="UP001284601">
    <property type="component" value="Unassembled WGS sequence"/>
</dbReference>
<reference evidence="8" key="1">
    <citation type="submission" date="2023-07" db="EMBL/GenBank/DDBJ databases">
        <title>Conexibacter stalactiti sp. nov., isolated from stalactites in a lava cave and emended description of the genus Conexibacter.</title>
        <authorList>
            <person name="Lee S.D."/>
        </authorList>
    </citation>
    <scope>NUCLEOTIDE SEQUENCE [LARGE SCALE GENOMIC DNA]</scope>
    <source>
        <strain evidence="8">KCTC 39840</strain>
    </source>
</reference>
<keyword evidence="2 6" id="KW-0732">Signal</keyword>